<reference evidence="2 3" key="1">
    <citation type="journal article" date="2020" name="bioRxiv">
        <title>Sequence and annotation of 42 cannabis genomes reveals extensive copy number variation in cannabinoid synthesis and pathogen resistance genes.</title>
        <authorList>
            <person name="Mckernan K.J."/>
            <person name="Helbert Y."/>
            <person name="Kane L.T."/>
            <person name="Ebling H."/>
            <person name="Zhang L."/>
            <person name="Liu B."/>
            <person name="Eaton Z."/>
            <person name="Mclaughlin S."/>
            <person name="Kingan S."/>
            <person name="Baybayan P."/>
            <person name="Concepcion G."/>
            <person name="Jordan M."/>
            <person name="Riva A."/>
            <person name="Barbazuk W."/>
            <person name="Harkins T."/>
        </authorList>
    </citation>
    <scope>NUCLEOTIDE SEQUENCE [LARGE SCALE GENOMIC DNA]</scope>
    <source>
        <strain evidence="3">cv. Jamaican Lion 4</strain>
        <tissue evidence="2">Leaf</tissue>
    </source>
</reference>
<dbReference type="EMBL" id="JAATIP010000261">
    <property type="protein sequence ID" value="KAF4355746.1"/>
    <property type="molecule type" value="Genomic_DNA"/>
</dbReference>
<accession>A0A7J6EBL3</accession>
<protein>
    <submittedName>
        <fullName evidence="2">Uncharacterized protein</fullName>
    </submittedName>
</protein>
<proteinExistence type="predicted"/>
<gene>
    <name evidence="2" type="ORF">F8388_019145</name>
</gene>
<evidence type="ECO:0000313" key="3">
    <source>
        <dbReference type="Proteomes" id="UP000525078"/>
    </source>
</evidence>
<dbReference type="Proteomes" id="UP000525078">
    <property type="component" value="Unassembled WGS sequence"/>
</dbReference>
<name>A0A7J6EBL3_CANSA</name>
<feature type="compositionally biased region" description="Basic and acidic residues" evidence="1">
    <location>
        <begin position="55"/>
        <end position="74"/>
    </location>
</feature>
<sequence>MRETELRQIREHRDALAKKWNDLVVEVSRTKEEAEKKHLADQKKKKPRKSPSFQKKIEKTQTSKTEKEGPPLPN</sequence>
<feature type="compositionally biased region" description="Basic and acidic residues" evidence="1">
    <location>
        <begin position="30"/>
        <end position="42"/>
    </location>
</feature>
<comment type="caution">
    <text evidence="2">The sequence shown here is derived from an EMBL/GenBank/DDBJ whole genome shotgun (WGS) entry which is preliminary data.</text>
</comment>
<evidence type="ECO:0000313" key="2">
    <source>
        <dbReference type="EMBL" id="KAF4355746.1"/>
    </source>
</evidence>
<feature type="region of interest" description="Disordered" evidence="1">
    <location>
        <begin position="30"/>
        <end position="74"/>
    </location>
</feature>
<evidence type="ECO:0000256" key="1">
    <source>
        <dbReference type="SAM" id="MobiDB-lite"/>
    </source>
</evidence>
<organism evidence="2 3">
    <name type="scientific">Cannabis sativa</name>
    <name type="common">Hemp</name>
    <name type="synonym">Marijuana</name>
    <dbReference type="NCBI Taxonomy" id="3483"/>
    <lineage>
        <taxon>Eukaryota</taxon>
        <taxon>Viridiplantae</taxon>
        <taxon>Streptophyta</taxon>
        <taxon>Embryophyta</taxon>
        <taxon>Tracheophyta</taxon>
        <taxon>Spermatophyta</taxon>
        <taxon>Magnoliopsida</taxon>
        <taxon>eudicotyledons</taxon>
        <taxon>Gunneridae</taxon>
        <taxon>Pentapetalae</taxon>
        <taxon>rosids</taxon>
        <taxon>fabids</taxon>
        <taxon>Rosales</taxon>
        <taxon>Cannabaceae</taxon>
        <taxon>Cannabis</taxon>
    </lineage>
</organism>
<dbReference type="AlphaFoldDB" id="A0A7J6EBL3"/>